<reference evidence="2 3" key="1">
    <citation type="submission" date="2020-01" db="EMBL/GenBank/DDBJ databases">
        <title>Anaeroalcalibacter tamaniensis gen. nov., sp. nov., moderately halophilic strictly anaerobic fermenter bacterium from mud volcano of Taman peninsula.</title>
        <authorList>
            <person name="Frolova A."/>
            <person name="Merkel A.Y."/>
            <person name="Slobodkin A.I."/>
        </authorList>
    </citation>
    <scope>NUCLEOTIDE SEQUENCE [LARGE SCALE GENOMIC DNA]</scope>
    <source>
        <strain evidence="2 3">F-3ap</strain>
    </source>
</reference>
<evidence type="ECO:0000313" key="3">
    <source>
        <dbReference type="Proteomes" id="UP000461585"/>
    </source>
</evidence>
<feature type="domain" description="DRTGG" evidence="1">
    <location>
        <begin position="5"/>
        <end position="105"/>
    </location>
</feature>
<name>A0A7X5HWJ7_9FIRM</name>
<keyword evidence="3" id="KW-1185">Reference proteome</keyword>
<dbReference type="Pfam" id="PF07085">
    <property type="entry name" value="DRTGG"/>
    <property type="match status" value="1"/>
</dbReference>
<dbReference type="Gene3D" id="3.40.1390.20">
    <property type="entry name" value="HprK N-terminal domain-like"/>
    <property type="match status" value="1"/>
</dbReference>
<dbReference type="InterPro" id="IPR028979">
    <property type="entry name" value="Ser_kin/Pase_Hpr-like_N_sf"/>
</dbReference>
<proteinExistence type="predicted"/>
<dbReference type="InterPro" id="IPR010766">
    <property type="entry name" value="DRTGG"/>
</dbReference>
<dbReference type="RefSeq" id="WP_162370681.1">
    <property type="nucleotide sequence ID" value="NZ_JAAEEH010000024.1"/>
</dbReference>
<protein>
    <recommendedName>
        <fullName evidence="1">DRTGG domain-containing protein</fullName>
    </recommendedName>
</protein>
<gene>
    <name evidence="2" type="ORF">GXN74_09425</name>
</gene>
<dbReference type="SUPFAM" id="SSF75138">
    <property type="entry name" value="HprK N-terminal domain-like"/>
    <property type="match status" value="1"/>
</dbReference>
<evidence type="ECO:0000313" key="2">
    <source>
        <dbReference type="EMBL" id="NDL67960.1"/>
    </source>
</evidence>
<dbReference type="Proteomes" id="UP000461585">
    <property type="component" value="Unassembled WGS sequence"/>
</dbReference>
<organism evidence="2 3">
    <name type="scientific">Anaerotalea alkaliphila</name>
    <dbReference type="NCBI Taxonomy" id="2662126"/>
    <lineage>
        <taxon>Bacteria</taxon>
        <taxon>Bacillati</taxon>
        <taxon>Bacillota</taxon>
        <taxon>Clostridia</taxon>
        <taxon>Eubacteriales</taxon>
        <taxon>Anaerotalea</taxon>
    </lineage>
</organism>
<sequence length="110" mass="11645">MTVGEIVEKLGLEVACGRDHLDRTVSGGFVGDLLSVVMGKATEDCVWVTIQGHMNIIAVASLVNVSCVIVSEGYAVDEDVLVKAEEEEIPILRSKDSSFEVVRALVGAGV</sequence>
<dbReference type="EMBL" id="JAAEEH010000024">
    <property type="protein sequence ID" value="NDL67960.1"/>
    <property type="molecule type" value="Genomic_DNA"/>
</dbReference>
<dbReference type="AlphaFoldDB" id="A0A7X5HWJ7"/>
<comment type="caution">
    <text evidence="2">The sequence shown here is derived from an EMBL/GenBank/DDBJ whole genome shotgun (WGS) entry which is preliminary data.</text>
</comment>
<accession>A0A7X5HWJ7</accession>
<evidence type="ECO:0000259" key="1">
    <source>
        <dbReference type="Pfam" id="PF07085"/>
    </source>
</evidence>